<feature type="domain" description="Protein kinase" evidence="6">
    <location>
        <begin position="1"/>
        <end position="241"/>
    </location>
</feature>
<evidence type="ECO:0000256" key="5">
    <source>
        <dbReference type="ARBA" id="ARBA00022840"/>
    </source>
</evidence>
<keyword evidence="2" id="KW-0808">Transferase</keyword>
<dbReference type="PANTHER" id="PTHR45646">
    <property type="entry name" value="SERINE/THREONINE-PROTEIN KINASE DOA-RELATED"/>
    <property type="match status" value="1"/>
</dbReference>
<dbReference type="Proteomes" id="UP000281245">
    <property type="component" value="Unassembled WGS sequence"/>
</dbReference>
<dbReference type="GO" id="GO:0005524">
    <property type="term" value="F:ATP binding"/>
    <property type="evidence" value="ECO:0007669"/>
    <property type="project" value="UniProtKB-KW"/>
</dbReference>
<name>A0A3M6X8F2_HORWE</name>
<dbReference type="InterPro" id="IPR000719">
    <property type="entry name" value="Prot_kinase_dom"/>
</dbReference>
<evidence type="ECO:0000259" key="6">
    <source>
        <dbReference type="PROSITE" id="PS50011"/>
    </source>
</evidence>
<reference evidence="7 8" key="1">
    <citation type="journal article" date="2018" name="BMC Genomics">
        <title>Genomic evidence for intraspecific hybridization in a clonal and extremely halotolerant yeast.</title>
        <authorList>
            <person name="Gostincar C."/>
            <person name="Stajich J.E."/>
            <person name="Zupancic J."/>
            <person name="Zalar P."/>
            <person name="Gunde-Cimerman N."/>
        </authorList>
    </citation>
    <scope>NUCLEOTIDE SEQUENCE [LARGE SCALE GENOMIC DNA]</scope>
    <source>
        <strain evidence="7 8">EXF-6656</strain>
    </source>
</reference>
<dbReference type="PANTHER" id="PTHR45646:SF11">
    <property type="entry name" value="SERINE_THREONINE-PROTEIN KINASE DOA"/>
    <property type="match status" value="1"/>
</dbReference>
<dbReference type="InterPro" id="IPR011009">
    <property type="entry name" value="Kinase-like_dom_sf"/>
</dbReference>
<keyword evidence="4" id="KW-0418">Kinase</keyword>
<dbReference type="SUPFAM" id="SSF56112">
    <property type="entry name" value="Protein kinase-like (PK-like)"/>
    <property type="match status" value="1"/>
</dbReference>
<evidence type="ECO:0000256" key="4">
    <source>
        <dbReference type="ARBA" id="ARBA00022777"/>
    </source>
</evidence>
<dbReference type="OrthoDB" id="5979581at2759"/>
<dbReference type="AlphaFoldDB" id="A0A3M6X8F2"/>
<feature type="non-terminal residue" evidence="7">
    <location>
        <position position="1"/>
    </location>
</feature>
<dbReference type="InterPro" id="IPR051175">
    <property type="entry name" value="CLK_kinases"/>
</dbReference>
<evidence type="ECO:0000256" key="2">
    <source>
        <dbReference type="ARBA" id="ARBA00022679"/>
    </source>
</evidence>
<evidence type="ECO:0000313" key="7">
    <source>
        <dbReference type="EMBL" id="RMX87153.1"/>
    </source>
</evidence>
<evidence type="ECO:0000256" key="1">
    <source>
        <dbReference type="ARBA" id="ARBA00022527"/>
    </source>
</evidence>
<dbReference type="GO" id="GO:0004674">
    <property type="term" value="F:protein serine/threonine kinase activity"/>
    <property type="evidence" value="ECO:0007669"/>
    <property type="project" value="UniProtKB-KW"/>
</dbReference>
<organism evidence="7 8">
    <name type="scientific">Hortaea werneckii</name>
    <name type="common">Black yeast</name>
    <name type="synonym">Cladosporium werneckii</name>
    <dbReference type="NCBI Taxonomy" id="91943"/>
    <lineage>
        <taxon>Eukaryota</taxon>
        <taxon>Fungi</taxon>
        <taxon>Dikarya</taxon>
        <taxon>Ascomycota</taxon>
        <taxon>Pezizomycotina</taxon>
        <taxon>Dothideomycetes</taxon>
        <taxon>Dothideomycetidae</taxon>
        <taxon>Mycosphaerellales</taxon>
        <taxon>Teratosphaeriaceae</taxon>
        <taxon>Hortaea</taxon>
    </lineage>
</organism>
<keyword evidence="5" id="KW-0067">ATP-binding</keyword>
<keyword evidence="3" id="KW-0547">Nucleotide-binding</keyword>
<gene>
    <name evidence="7" type="ORF">D0869_02568</name>
</gene>
<evidence type="ECO:0000313" key="8">
    <source>
        <dbReference type="Proteomes" id="UP000281245"/>
    </source>
</evidence>
<dbReference type="Gene3D" id="1.10.510.10">
    <property type="entry name" value="Transferase(Phosphotransferase) domain 1"/>
    <property type="match status" value="1"/>
</dbReference>
<protein>
    <recommendedName>
        <fullName evidence="6">Protein kinase domain-containing protein</fullName>
    </recommendedName>
</protein>
<dbReference type="PROSITE" id="PS50011">
    <property type="entry name" value="PROTEIN_KINASE_DOM"/>
    <property type="match status" value="1"/>
</dbReference>
<keyword evidence="1" id="KW-0723">Serine/threonine-protein kinase</keyword>
<dbReference type="GO" id="GO:0005634">
    <property type="term" value="C:nucleus"/>
    <property type="evidence" value="ECO:0007669"/>
    <property type="project" value="TreeGrafter"/>
</dbReference>
<sequence>AHKYVVAKICETTDISAERELLAFSRIDSLKSSHTGSSLLRKMLDTFEISNRGQKHTCFIHEPLGMSLETCRCFFPDGKFPDIMIKSVLKTEARMVHTDLKAANIHFSIADEGILKAYEDKQLAHPSARKITEEAVIDESRGIGWDREFPGRSSRPTLIDFGEARCGRDVHHGLIQPAAYRAPEVTLGMPWDSSVDIWNLGVLTWHLRHNELLFTNTPREDEDMAYHEVPRMIEELKNATY</sequence>
<dbReference type="GO" id="GO:0043484">
    <property type="term" value="P:regulation of RNA splicing"/>
    <property type="evidence" value="ECO:0007669"/>
    <property type="project" value="TreeGrafter"/>
</dbReference>
<dbReference type="Gene3D" id="3.30.200.20">
    <property type="entry name" value="Phosphorylase Kinase, domain 1"/>
    <property type="match status" value="1"/>
</dbReference>
<dbReference type="EMBL" id="QWIJ01000130">
    <property type="protein sequence ID" value="RMX87153.1"/>
    <property type="molecule type" value="Genomic_DNA"/>
</dbReference>
<comment type="caution">
    <text evidence="7">The sequence shown here is derived from an EMBL/GenBank/DDBJ whole genome shotgun (WGS) entry which is preliminary data.</text>
</comment>
<evidence type="ECO:0000256" key="3">
    <source>
        <dbReference type="ARBA" id="ARBA00022741"/>
    </source>
</evidence>
<proteinExistence type="predicted"/>
<accession>A0A3M6X8F2</accession>